<name>L1JZM6_GUITC</name>
<reference evidence="2 4" key="1">
    <citation type="journal article" date="2012" name="Nature">
        <title>Algal genomes reveal evolutionary mosaicism and the fate of nucleomorphs.</title>
        <authorList>
            <consortium name="DOE Joint Genome Institute"/>
            <person name="Curtis B.A."/>
            <person name="Tanifuji G."/>
            <person name="Burki F."/>
            <person name="Gruber A."/>
            <person name="Irimia M."/>
            <person name="Maruyama S."/>
            <person name="Arias M.C."/>
            <person name="Ball S.G."/>
            <person name="Gile G.H."/>
            <person name="Hirakawa Y."/>
            <person name="Hopkins J.F."/>
            <person name="Kuo A."/>
            <person name="Rensing S.A."/>
            <person name="Schmutz J."/>
            <person name="Symeonidi A."/>
            <person name="Elias M."/>
            <person name="Eveleigh R.J."/>
            <person name="Herman E.K."/>
            <person name="Klute M.J."/>
            <person name="Nakayama T."/>
            <person name="Obornik M."/>
            <person name="Reyes-Prieto A."/>
            <person name="Armbrust E.V."/>
            <person name="Aves S.J."/>
            <person name="Beiko R.G."/>
            <person name="Coutinho P."/>
            <person name="Dacks J.B."/>
            <person name="Durnford D.G."/>
            <person name="Fast N.M."/>
            <person name="Green B.R."/>
            <person name="Grisdale C.J."/>
            <person name="Hempel F."/>
            <person name="Henrissat B."/>
            <person name="Hoppner M.P."/>
            <person name="Ishida K."/>
            <person name="Kim E."/>
            <person name="Koreny L."/>
            <person name="Kroth P.G."/>
            <person name="Liu Y."/>
            <person name="Malik S.B."/>
            <person name="Maier U.G."/>
            <person name="McRose D."/>
            <person name="Mock T."/>
            <person name="Neilson J.A."/>
            <person name="Onodera N.T."/>
            <person name="Poole A.M."/>
            <person name="Pritham E.J."/>
            <person name="Richards T.A."/>
            <person name="Rocap G."/>
            <person name="Roy S.W."/>
            <person name="Sarai C."/>
            <person name="Schaack S."/>
            <person name="Shirato S."/>
            <person name="Slamovits C.H."/>
            <person name="Spencer D.F."/>
            <person name="Suzuki S."/>
            <person name="Worden A.Z."/>
            <person name="Zauner S."/>
            <person name="Barry K."/>
            <person name="Bell C."/>
            <person name="Bharti A.K."/>
            <person name="Crow J.A."/>
            <person name="Grimwood J."/>
            <person name="Kramer R."/>
            <person name="Lindquist E."/>
            <person name="Lucas S."/>
            <person name="Salamov A."/>
            <person name="McFadden G.I."/>
            <person name="Lane C.E."/>
            <person name="Keeling P.J."/>
            <person name="Gray M.W."/>
            <person name="Grigoriev I.V."/>
            <person name="Archibald J.M."/>
        </authorList>
    </citation>
    <scope>NUCLEOTIDE SEQUENCE</scope>
    <source>
        <strain evidence="2 4">CCMP2712</strain>
    </source>
</reference>
<feature type="signal peptide" evidence="1">
    <location>
        <begin position="1"/>
        <end position="22"/>
    </location>
</feature>
<dbReference type="RefSeq" id="XP_005840640.1">
    <property type="nucleotide sequence ID" value="XM_005840583.1"/>
</dbReference>
<evidence type="ECO:0000313" key="2">
    <source>
        <dbReference type="EMBL" id="EKX53660.1"/>
    </source>
</evidence>
<evidence type="ECO:0000313" key="3">
    <source>
        <dbReference type="EnsemblProtists" id="EKX53660"/>
    </source>
</evidence>
<organism evidence="2">
    <name type="scientific">Guillardia theta (strain CCMP2712)</name>
    <name type="common">Cryptophyte</name>
    <dbReference type="NCBI Taxonomy" id="905079"/>
    <lineage>
        <taxon>Eukaryota</taxon>
        <taxon>Cryptophyceae</taxon>
        <taxon>Pyrenomonadales</taxon>
        <taxon>Geminigeraceae</taxon>
        <taxon>Guillardia</taxon>
    </lineage>
</organism>
<keyword evidence="4" id="KW-1185">Reference proteome</keyword>
<evidence type="ECO:0000256" key="1">
    <source>
        <dbReference type="SAM" id="SignalP"/>
    </source>
</evidence>
<evidence type="ECO:0000313" key="4">
    <source>
        <dbReference type="Proteomes" id="UP000011087"/>
    </source>
</evidence>
<sequence>MGGGSSLLLHTLVSWFVCRSLAAPTARSWSSESGSENLVAGRRGGSVVATAELEEHHPSDAIDGVLSEDNGWSSLAHGLRKPRIIFILPQDSVVNEIVLFSGYGRNDRRIVSCRLWYWPAGNHNALQEYLFSSSRMMNGDFQGWEELDRFTVTSTGVVPLANTFFARSHRYVFSGMPEIRLLIHKIDLRAIALQVDLVDNDSHKFILNEFVVLGNKKLTFSEQLQRSNPWKERGQHQSCIDMRSFFHLVEERNMSLRETLRSMTEGRWVRSRSSNSVGEYRCKIRRNENCEHHHPLSWASDIQVPSFQRVQTGSEWKDFAVPESFLHLCGGNLRYQNPEACSGAIAMSKSACGGSVQVHFVEAWHRQHITSAMSAIADVSLASSERAHDLFVIDGCGLHFILGGDGLRAGFDGYIPDLLDAFKSAKSARDQHLETIFIKSLIEPYTTKRPENVINNWNIASMNQAAIECIQHVLVHGAASCPDDTSMEDSNIPAAEENEGILILDSWRMAGRAAGSDR</sequence>
<dbReference type="EnsemblProtists" id="EKX53660">
    <property type="protein sequence ID" value="EKX53660"/>
    <property type="gene ID" value="GUITHDRAFT_160893"/>
</dbReference>
<dbReference type="PaxDb" id="55529-EKX53660"/>
<gene>
    <name evidence="2" type="ORF">GUITHDRAFT_160893</name>
</gene>
<dbReference type="KEGG" id="gtt:GUITHDRAFT_160893"/>
<reference evidence="3" key="3">
    <citation type="submission" date="2016-03" db="UniProtKB">
        <authorList>
            <consortium name="EnsemblProtists"/>
        </authorList>
    </citation>
    <scope>IDENTIFICATION</scope>
</reference>
<dbReference type="GeneID" id="17310466"/>
<accession>L1JZM6</accession>
<dbReference type="Proteomes" id="UP000011087">
    <property type="component" value="Unassembled WGS sequence"/>
</dbReference>
<dbReference type="HOGENOM" id="CLU_526249_0_0_1"/>
<dbReference type="AlphaFoldDB" id="L1JZM6"/>
<reference evidence="4" key="2">
    <citation type="submission" date="2012-11" db="EMBL/GenBank/DDBJ databases">
        <authorList>
            <person name="Kuo A."/>
            <person name="Curtis B.A."/>
            <person name="Tanifuji G."/>
            <person name="Burki F."/>
            <person name="Gruber A."/>
            <person name="Irimia M."/>
            <person name="Maruyama S."/>
            <person name="Arias M.C."/>
            <person name="Ball S.G."/>
            <person name="Gile G.H."/>
            <person name="Hirakawa Y."/>
            <person name="Hopkins J.F."/>
            <person name="Rensing S.A."/>
            <person name="Schmutz J."/>
            <person name="Symeonidi A."/>
            <person name="Elias M."/>
            <person name="Eveleigh R.J."/>
            <person name="Herman E.K."/>
            <person name="Klute M.J."/>
            <person name="Nakayama T."/>
            <person name="Obornik M."/>
            <person name="Reyes-Prieto A."/>
            <person name="Armbrust E.V."/>
            <person name="Aves S.J."/>
            <person name="Beiko R.G."/>
            <person name="Coutinho P."/>
            <person name="Dacks J.B."/>
            <person name="Durnford D.G."/>
            <person name="Fast N.M."/>
            <person name="Green B.R."/>
            <person name="Grisdale C."/>
            <person name="Hempe F."/>
            <person name="Henrissat B."/>
            <person name="Hoppner M.P."/>
            <person name="Ishida K.-I."/>
            <person name="Kim E."/>
            <person name="Koreny L."/>
            <person name="Kroth P.G."/>
            <person name="Liu Y."/>
            <person name="Malik S.-B."/>
            <person name="Maier U.G."/>
            <person name="McRose D."/>
            <person name="Mock T."/>
            <person name="Neilson J.A."/>
            <person name="Onodera N.T."/>
            <person name="Poole A.M."/>
            <person name="Pritham E.J."/>
            <person name="Richards T.A."/>
            <person name="Rocap G."/>
            <person name="Roy S.W."/>
            <person name="Sarai C."/>
            <person name="Schaack S."/>
            <person name="Shirato S."/>
            <person name="Slamovits C.H."/>
            <person name="Spencer D.F."/>
            <person name="Suzuki S."/>
            <person name="Worden A.Z."/>
            <person name="Zauner S."/>
            <person name="Barry K."/>
            <person name="Bell C."/>
            <person name="Bharti A.K."/>
            <person name="Crow J.A."/>
            <person name="Grimwood J."/>
            <person name="Kramer R."/>
            <person name="Lindquist E."/>
            <person name="Lucas S."/>
            <person name="Salamov A."/>
            <person name="McFadden G.I."/>
            <person name="Lane C.E."/>
            <person name="Keeling P.J."/>
            <person name="Gray M.W."/>
            <person name="Grigoriev I.V."/>
            <person name="Archibald J.M."/>
        </authorList>
    </citation>
    <scope>NUCLEOTIDE SEQUENCE</scope>
    <source>
        <strain evidence="4">CCMP2712</strain>
    </source>
</reference>
<proteinExistence type="predicted"/>
<dbReference type="EMBL" id="JH992969">
    <property type="protein sequence ID" value="EKX53660.1"/>
    <property type="molecule type" value="Genomic_DNA"/>
</dbReference>
<protein>
    <submittedName>
        <fullName evidence="2 3">Uncharacterized protein</fullName>
    </submittedName>
</protein>
<feature type="chain" id="PRO_5008771978" evidence="1">
    <location>
        <begin position="23"/>
        <end position="518"/>
    </location>
</feature>
<keyword evidence="1" id="KW-0732">Signal</keyword>